<dbReference type="HOGENOM" id="CLU_1073339_0_0_11"/>
<reference evidence="4" key="1">
    <citation type="submission" date="2009-10" db="EMBL/GenBank/DDBJ databases">
        <title>The genome sequence of Streptomyces sviceus strain ATCC 29083.</title>
        <authorList>
            <consortium name="The Broad Institute Genome Sequencing Platform"/>
            <consortium name="Broad Institute Microbial Sequencing Center"/>
            <person name="Fischbach M."/>
            <person name="Godfrey P."/>
            <person name="Ward D."/>
            <person name="Young S."/>
            <person name="Zeng Q."/>
            <person name="Koehrsen M."/>
            <person name="Alvarado L."/>
            <person name="Berlin A.M."/>
            <person name="Bochicchio J."/>
            <person name="Borenstein D."/>
            <person name="Chapman S.B."/>
            <person name="Chen Z."/>
            <person name="Engels R."/>
            <person name="Freedman E."/>
            <person name="Gellesch M."/>
            <person name="Goldberg J."/>
            <person name="Griggs A."/>
            <person name="Gujja S."/>
            <person name="Heilman E.R."/>
            <person name="Heiman D.I."/>
            <person name="Hepburn T.A."/>
            <person name="Howarth C."/>
            <person name="Jen D."/>
            <person name="Larson L."/>
            <person name="Lewis B."/>
            <person name="Mehta T."/>
            <person name="Park D."/>
            <person name="Pearson M."/>
            <person name="Richards J."/>
            <person name="Roberts A."/>
            <person name="Saif S."/>
            <person name="Shea T.D."/>
            <person name="Shenoy N."/>
            <person name="Sisk P."/>
            <person name="Stolte C."/>
            <person name="Sykes S.N."/>
            <person name="Thomson T."/>
            <person name="Walk T."/>
            <person name="White J."/>
            <person name="Yandava C."/>
            <person name="Straight P."/>
            <person name="Clardy J."/>
            <person name="Hung D."/>
            <person name="Kolter R."/>
            <person name="Mekalanos J."/>
            <person name="Walker S."/>
            <person name="Walsh C.T."/>
            <person name="Wieland-Brown L.C."/>
            <person name="Haas B."/>
            <person name="Nusbaum C."/>
            <person name="Birren B."/>
        </authorList>
    </citation>
    <scope>NUCLEOTIDE SEQUENCE [LARGE SCALE GENOMIC DNA]</scope>
    <source>
        <strain evidence="4">ATCC 29083</strain>
    </source>
</reference>
<dbReference type="Gene3D" id="1.10.101.10">
    <property type="entry name" value="PGBD-like superfamily/PGBD"/>
    <property type="match status" value="1"/>
</dbReference>
<dbReference type="InterPro" id="IPR036366">
    <property type="entry name" value="PGBDSf"/>
</dbReference>
<proteinExistence type="predicted"/>
<evidence type="ECO:0000256" key="1">
    <source>
        <dbReference type="SAM" id="MobiDB-lite"/>
    </source>
</evidence>
<name>B5HP57_STRX2</name>
<dbReference type="InterPro" id="IPR002477">
    <property type="entry name" value="Peptidoglycan-bd-like"/>
</dbReference>
<organism evidence="4 5">
    <name type="scientific">Streptomyces sviceus (strain ATCC 29083 / DSM 924 / JCM 4929 / NBRC 13980 / NCIMB 11184 / NRRL 5439 / UC 5370)</name>
    <dbReference type="NCBI Taxonomy" id="463191"/>
    <lineage>
        <taxon>Bacteria</taxon>
        <taxon>Bacillati</taxon>
        <taxon>Actinomycetota</taxon>
        <taxon>Actinomycetes</taxon>
        <taxon>Kitasatosporales</taxon>
        <taxon>Streptomycetaceae</taxon>
        <taxon>Streptomyces</taxon>
    </lineage>
</organism>
<dbReference type="AlphaFoldDB" id="B5HP57"/>
<feature type="compositionally biased region" description="Low complexity" evidence="1">
    <location>
        <begin position="137"/>
        <end position="149"/>
    </location>
</feature>
<dbReference type="Pfam" id="PF01471">
    <property type="entry name" value="PG_binding_1"/>
    <property type="match status" value="1"/>
</dbReference>
<dbReference type="InterPro" id="IPR036365">
    <property type="entry name" value="PGBD-like_sf"/>
</dbReference>
<evidence type="ECO:0000313" key="4">
    <source>
        <dbReference type="EMBL" id="EDY54633.1"/>
    </source>
</evidence>
<dbReference type="SMART" id="SM00530">
    <property type="entry name" value="HTH_XRE"/>
    <property type="match status" value="1"/>
</dbReference>
<sequence length="300" mass="31708">MWRAHAECAEAEGTAVHAHDHADDRFGGNMPRSKTLPAELDPSARQLVIRLRLLKDHSELTMRQLAAKTGYSAKSWERYLGGTSLPPWEAVNALAQITGTDPVPLFALHEIAADCRDGRRARPAVQREGVQEQPAGSTAPHSETTAAPTAPTPPRASEPAPGRFPHIALTAGVAALAVALSAVLLLMLRLDDDAGQAAVTVSPRTTAASPPPSYTCRIARVDGRWSAGVNKGRNTEIGYGASGADVAEAQCLLRRAGISPGGIDGMFGPLTLRAVKTFQDREGLDADGILGPRSWKALRG</sequence>
<dbReference type="eggNOG" id="COG3409">
    <property type="taxonomic scope" value="Bacteria"/>
</dbReference>
<dbReference type="EMBL" id="CM000951">
    <property type="protein sequence ID" value="EDY54633.1"/>
    <property type="molecule type" value="Genomic_DNA"/>
</dbReference>
<dbReference type="Pfam" id="PF13560">
    <property type="entry name" value="HTH_31"/>
    <property type="match status" value="1"/>
</dbReference>
<keyword evidence="5" id="KW-1185">Reference proteome</keyword>
<keyword evidence="2" id="KW-1133">Transmembrane helix</keyword>
<dbReference type="Proteomes" id="UP000002785">
    <property type="component" value="Chromosome"/>
</dbReference>
<protein>
    <recommendedName>
        <fullName evidence="3">HTH cro/C1-type domain-containing protein</fullName>
    </recommendedName>
</protein>
<dbReference type="SUPFAM" id="SSF47413">
    <property type="entry name" value="lambda repressor-like DNA-binding domains"/>
    <property type="match status" value="1"/>
</dbReference>
<evidence type="ECO:0000256" key="2">
    <source>
        <dbReference type="SAM" id="Phobius"/>
    </source>
</evidence>
<dbReference type="InterPro" id="IPR010982">
    <property type="entry name" value="Lambda_DNA-bd_dom_sf"/>
</dbReference>
<feature type="region of interest" description="Disordered" evidence="1">
    <location>
        <begin position="119"/>
        <end position="163"/>
    </location>
</feature>
<dbReference type="CDD" id="cd00093">
    <property type="entry name" value="HTH_XRE"/>
    <property type="match status" value="1"/>
</dbReference>
<gene>
    <name evidence="4" type="ORF">SSEG_08580</name>
</gene>
<evidence type="ECO:0000259" key="3">
    <source>
        <dbReference type="SMART" id="SM00530"/>
    </source>
</evidence>
<evidence type="ECO:0000313" key="5">
    <source>
        <dbReference type="Proteomes" id="UP000002785"/>
    </source>
</evidence>
<accession>B5HP57</accession>
<feature type="transmembrane region" description="Helical" evidence="2">
    <location>
        <begin position="167"/>
        <end position="188"/>
    </location>
</feature>
<dbReference type="SUPFAM" id="SSF47090">
    <property type="entry name" value="PGBD-like"/>
    <property type="match status" value="1"/>
</dbReference>
<dbReference type="GO" id="GO:0003677">
    <property type="term" value="F:DNA binding"/>
    <property type="evidence" value="ECO:0007669"/>
    <property type="project" value="InterPro"/>
</dbReference>
<keyword evidence="2" id="KW-0472">Membrane</keyword>
<dbReference type="Gene3D" id="1.10.260.40">
    <property type="entry name" value="lambda repressor-like DNA-binding domains"/>
    <property type="match status" value="1"/>
</dbReference>
<feature type="domain" description="HTH cro/C1-type" evidence="3">
    <location>
        <begin position="50"/>
        <end position="105"/>
    </location>
</feature>
<dbReference type="InterPro" id="IPR001387">
    <property type="entry name" value="Cro/C1-type_HTH"/>
</dbReference>
<keyword evidence="2" id="KW-0812">Transmembrane</keyword>